<dbReference type="InterPro" id="IPR029058">
    <property type="entry name" value="AB_hydrolase_fold"/>
</dbReference>
<dbReference type="PROSITE" id="PS00708">
    <property type="entry name" value="PRO_ENDOPEP_SER"/>
    <property type="match status" value="1"/>
</dbReference>
<dbReference type="InterPro" id="IPR023302">
    <property type="entry name" value="Pept_S9A_N"/>
</dbReference>
<dbReference type="Proteomes" id="UP000288758">
    <property type="component" value="Chromosome"/>
</dbReference>
<keyword evidence="5" id="KW-0378">Hydrolase</keyword>
<evidence type="ECO:0000256" key="7">
    <source>
        <dbReference type="SAM" id="MobiDB-lite"/>
    </source>
</evidence>
<dbReference type="RefSeq" id="WP_240672798.1">
    <property type="nucleotide sequence ID" value="NZ_CP034669.1"/>
</dbReference>
<feature type="region of interest" description="Disordered" evidence="7">
    <location>
        <begin position="16"/>
        <end position="40"/>
    </location>
</feature>
<dbReference type="GO" id="GO:0006508">
    <property type="term" value="P:proteolysis"/>
    <property type="evidence" value="ECO:0007669"/>
    <property type="project" value="UniProtKB-KW"/>
</dbReference>
<evidence type="ECO:0000256" key="4">
    <source>
        <dbReference type="ARBA" id="ARBA00022670"/>
    </source>
</evidence>
<evidence type="ECO:0000256" key="1">
    <source>
        <dbReference type="ARBA" id="ARBA00001070"/>
    </source>
</evidence>
<dbReference type="Pfam" id="PF00326">
    <property type="entry name" value="Peptidase_S9"/>
    <property type="match status" value="1"/>
</dbReference>
<name>A0A410RNR0_CORCK</name>
<evidence type="ECO:0000313" key="11">
    <source>
        <dbReference type="Proteomes" id="UP000288758"/>
    </source>
</evidence>
<evidence type="ECO:0000259" key="9">
    <source>
        <dbReference type="Pfam" id="PF02897"/>
    </source>
</evidence>
<accession>A0A410RNR0</accession>
<keyword evidence="4" id="KW-0645">Protease</keyword>
<dbReference type="EC" id="3.4.21.26" evidence="3"/>
<feature type="compositionally biased region" description="Low complexity" evidence="7">
    <location>
        <begin position="22"/>
        <end position="34"/>
    </location>
</feature>
<organism evidence="10 11">
    <name type="scientific">Corallococcus coralloides</name>
    <name type="common">Myxococcus coralloides</name>
    <dbReference type="NCBI Taxonomy" id="184914"/>
    <lineage>
        <taxon>Bacteria</taxon>
        <taxon>Pseudomonadati</taxon>
        <taxon>Myxococcota</taxon>
        <taxon>Myxococcia</taxon>
        <taxon>Myxococcales</taxon>
        <taxon>Cystobacterineae</taxon>
        <taxon>Myxococcaceae</taxon>
        <taxon>Corallococcus</taxon>
    </lineage>
</organism>
<dbReference type="Gene3D" id="2.130.10.120">
    <property type="entry name" value="Prolyl oligopeptidase, N-terminal domain"/>
    <property type="match status" value="1"/>
</dbReference>
<evidence type="ECO:0000256" key="5">
    <source>
        <dbReference type="ARBA" id="ARBA00022801"/>
    </source>
</evidence>
<dbReference type="PRINTS" id="PR00862">
    <property type="entry name" value="PROLIGOPTASE"/>
</dbReference>
<comment type="similarity">
    <text evidence="2">Belongs to the peptidase S9A family.</text>
</comment>
<dbReference type="GO" id="GO:0070012">
    <property type="term" value="F:oligopeptidase activity"/>
    <property type="evidence" value="ECO:0007669"/>
    <property type="project" value="TreeGrafter"/>
</dbReference>
<evidence type="ECO:0000259" key="8">
    <source>
        <dbReference type="Pfam" id="PF00326"/>
    </source>
</evidence>
<feature type="domain" description="Peptidase S9 prolyl oligopeptidase catalytic" evidence="8">
    <location>
        <begin position="503"/>
        <end position="715"/>
    </location>
</feature>
<dbReference type="FunFam" id="3.40.50.1820:FF:000005">
    <property type="entry name" value="Prolyl endopeptidase"/>
    <property type="match status" value="1"/>
</dbReference>
<dbReference type="PANTHER" id="PTHR42881">
    <property type="entry name" value="PROLYL ENDOPEPTIDASE"/>
    <property type="match status" value="1"/>
</dbReference>
<proteinExistence type="inferred from homology"/>
<comment type="catalytic activity">
    <reaction evidence="1">
        <text>Hydrolysis of Pro-|-Xaa &gt;&gt; Ala-|-Xaa in oligopeptides.</text>
        <dbReference type="EC" id="3.4.21.26"/>
    </reaction>
</comment>
<protein>
    <recommendedName>
        <fullName evidence="3">prolyl oligopeptidase</fullName>
        <ecNumber evidence="3">3.4.21.26</ecNumber>
    </recommendedName>
</protein>
<keyword evidence="6" id="KW-0720">Serine protease</keyword>
<dbReference type="Pfam" id="PF02897">
    <property type="entry name" value="Peptidase_S9_N"/>
    <property type="match status" value="1"/>
</dbReference>
<dbReference type="InterPro" id="IPR051167">
    <property type="entry name" value="Prolyl_oligopep/macrocyclase"/>
</dbReference>
<dbReference type="GO" id="GO:0004252">
    <property type="term" value="F:serine-type endopeptidase activity"/>
    <property type="evidence" value="ECO:0007669"/>
    <property type="project" value="UniProtKB-EC"/>
</dbReference>
<dbReference type="SUPFAM" id="SSF53474">
    <property type="entry name" value="alpha/beta-Hydrolases"/>
    <property type="match status" value="1"/>
</dbReference>
<feature type="domain" description="Peptidase S9A N-terminal" evidence="9">
    <location>
        <begin position="43"/>
        <end position="444"/>
    </location>
</feature>
<dbReference type="EMBL" id="CP034669">
    <property type="protein sequence ID" value="QAT83542.1"/>
    <property type="molecule type" value="Genomic_DNA"/>
</dbReference>
<evidence type="ECO:0000256" key="6">
    <source>
        <dbReference type="ARBA" id="ARBA00022825"/>
    </source>
</evidence>
<evidence type="ECO:0000256" key="2">
    <source>
        <dbReference type="ARBA" id="ARBA00005228"/>
    </source>
</evidence>
<dbReference type="InterPro" id="IPR002470">
    <property type="entry name" value="Peptidase_S9A"/>
</dbReference>
<evidence type="ECO:0000256" key="3">
    <source>
        <dbReference type="ARBA" id="ARBA00011897"/>
    </source>
</evidence>
<sequence>MPALLSLVACASAKEATRDEAPAASPATQSAPAQEGPSRMAYPATRSDAVVDTLHGQQVADPYRWLEDEKAPDVQAWMKAQDGFTRDALAKMPGRDALAKRFTELFYVDSVTAPFRRGNRFFFMRTHKDKEKAIVYWKDGESGQEKVLLDPNVMSKDGPVSLGRWVPSWDGKRVAFPVRPNAADEATLHVIDVDTGEWSKVDVIEGAKYANTNWTPDGKGFYYEWLPTDPSIPVDARPGYTTLKFHTLGEDPKKDVVVHERTGDPTTFLQGDLSRDGKYLFASILRGWSENDVYWKHPAEKDWRLLVKGKGAKYSVLAWKDRFYVVTDEGAPRQRVFAVDPKKSERANWKELVPEDPKATLESVSLVGGHLALEYLKDVATELRITTLEGKPVRTVQLPGVGAASNLTGLEDQDDAYFSYSSFTTPRQVYRTSVKSGKVDLWAKVEVPMDPDAYTTEQVFFTSKDGTKVPMFLVYKKGLKKDGTAPTLLYGYGGFLVSMQPGFRASILPWLDAGGIYAVANLRGGGEYGTAWHEAGRGANKQNVFDDFAGAAEYLAKEKYTQAKKLAIYGGSNGGLLVGAAMTQRPELYGAVVCGVPLLDMVRFHLFGSGRTWVPEYGSADDAGQFKTLYAYSPYHHVRQDVRYPPLLMMSSDHDDRVDPMHARKFVAAVQNAKGNPAPTLLRIEANAGHGGADQVAKAIESSVDMYAFLFQALGVAWPDAGVAAESR</sequence>
<dbReference type="GO" id="GO:0005829">
    <property type="term" value="C:cytosol"/>
    <property type="evidence" value="ECO:0007669"/>
    <property type="project" value="TreeGrafter"/>
</dbReference>
<evidence type="ECO:0000313" key="10">
    <source>
        <dbReference type="EMBL" id="QAT83542.1"/>
    </source>
</evidence>
<dbReference type="PANTHER" id="PTHR42881:SF2">
    <property type="entry name" value="PROLYL ENDOPEPTIDASE"/>
    <property type="match status" value="1"/>
</dbReference>
<dbReference type="SUPFAM" id="SSF50993">
    <property type="entry name" value="Peptidase/esterase 'gauge' domain"/>
    <property type="match status" value="1"/>
</dbReference>
<gene>
    <name evidence="10" type="primary">pep</name>
    <name evidence="10" type="ORF">EJ065_1956</name>
</gene>
<reference evidence="10 11" key="1">
    <citation type="submission" date="2018-12" db="EMBL/GenBank/DDBJ databases">
        <title>Complete Genome Sequence of the Corallopyronin A producing Myxobacterium Corallococcus coralloides B035.</title>
        <authorList>
            <person name="Bouhired S.M."/>
            <person name="Rupp O."/>
            <person name="Blom J."/>
            <person name="Schaeberle T.F."/>
            <person name="Kehraus S."/>
            <person name="Schiefer A."/>
            <person name="Pfarr K."/>
            <person name="Goesmann A."/>
            <person name="Hoerauf A."/>
            <person name="Koenig G.M."/>
        </authorList>
    </citation>
    <scope>NUCLEOTIDE SEQUENCE [LARGE SCALE GENOMIC DNA]</scope>
    <source>
        <strain evidence="10 11">B035</strain>
    </source>
</reference>
<dbReference type="Gene3D" id="3.40.50.1820">
    <property type="entry name" value="alpha/beta hydrolase"/>
    <property type="match status" value="1"/>
</dbReference>
<dbReference type="AlphaFoldDB" id="A0A410RNR0"/>
<dbReference type="InterPro" id="IPR002471">
    <property type="entry name" value="Pept_S9_AS"/>
</dbReference>
<dbReference type="InterPro" id="IPR001375">
    <property type="entry name" value="Peptidase_S9_cat"/>
</dbReference>